<keyword evidence="2" id="KW-0732">Signal</keyword>
<evidence type="ECO:0000256" key="2">
    <source>
        <dbReference type="SAM" id="SignalP"/>
    </source>
</evidence>
<feature type="signal peptide" evidence="2">
    <location>
        <begin position="1"/>
        <end position="30"/>
    </location>
</feature>
<feature type="chain" id="PRO_5047412415" description="Secreted protein" evidence="2">
    <location>
        <begin position="31"/>
        <end position="308"/>
    </location>
</feature>
<sequence>MVWSSWSKRHARKAVLVGAAMARLSLPVSAAAQEAIAPAWDETERREDIAQRRERAALLATHLPDVIRLHSAGKGVPILVSGIGGASLALSLTAAPAEPRFLALTAGSATLLAGGIAALAVPEAYRRETVGAAALLSQGSVWLGLAFFTESGFGRVAPVALSSGYYLSGLLSCLNLALSGYPPVSRLRADHALVATSEWRARLSGAQIASIERDLLTTAPAIPSWAIHLPIALGGVAATVPAWDGDLPAETRMLSLTSGLLASAWSLGAMFDPEHPVQSYQRDLRRAGLQVAPSGPDSNVGLTISGKF</sequence>
<accession>A0ABT5BXC7</accession>
<evidence type="ECO:0008006" key="5">
    <source>
        <dbReference type="Google" id="ProtNLM"/>
    </source>
</evidence>
<feature type="transmembrane region" description="Helical" evidence="1">
    <location>
        <begin position="129"/>
        <end position="148"/>
    </location>
</feature>
<keyword evidence="1" id="KW-0472">Membrane</keyword>
<feature type="transmembrane region" description="Helical" evidence="1">
    <location>
        <begin position="160"/>
        <end position="178"/>
    </location>
</feature>
<reference evidence="3 4" key="1">
    <citation type="submission" date="2023-01" db="EMBL/GenBank/DDBJ databases">
        <title>Minimal conservation of predation-associated metabolite biosynthetic gene clusters underscores biosynthetic potential of Myxococcota including descriptions for ten novel species: Archangium lansinium sp. nov., Myxococcus landrumus sp. nov., Nannocystis bai.</title>
        <authorList>
            <person name="Ahearne A."/>
            <person name="Stevens C."/>
            <person name="Dowd S."/>
        </authorList>
    </citation>
    <scope>NUCLEOTIDE SEQUENCE [LARGE SCALE GENOMIC DNA]</scope>
    <source>
        <strain evidence="3 4">WIWO2</strain>
    </source>
</reference>
<dbReference type="Proteomes" id="UP001217485">
    <property type="component" value="Unassembled WGS sequence"/>
</dbReference>
<keyword evidence="1" id="KW-1133">Transmembrane helix</keyword>
<name>A0ABT5BXC7_9BACT</name>
<gene>
    <name evidence="3" type="ORF">POL72_07655</name>
</gene>
<organism evidence="3 4">
    <name type="scientific">Sorangium atrum</name>
    <dbReference type="NCBI Taxonomy" id="2995308"/>
    <lineage>
        <taxon>Bacteria</taxon>
        <taxon>Pseudomonadati</taxon>
        <taxon>Myxococcota</taxon>
        <taxon>Polyangia</taxon>
        <taxon>Polyangiales</taxon>
        <taxon>Polyangiaceae</taxon>
        <taxon>Sorangium</taxon>
    </lineage>
</organism>
<evidence type="ECO:0000313" key="4">
    <source>
        <dbReference type="Proteomes" id="UP001217485"/>
    </source>
</evidence>
<proteinExistence type="predicted"/>
<feature type="transmembrane region" description="Helical" evidence="1">
    <location>
        <begin position="101"/>
        <end position="122"/>
    </location>
</feature>
<keyword evidence="4" id="KW-1185">Reference proteome</keyword>
<evidence type="ECO:0000256" key="1">
    <source>
        <dbReference type="SAM" id="Phobius"/>
    </source>
</evidence>
<keyword evidence="1" id="KW-0812">Transmembrane</keyword>
<evidence type="ECO:0000313" key="3">
    <source>
        <dbReference type="EMBL" id="MDC0677616.1"/>
    </source>
</evidence>
<dbReference type="RefSeq" id="WP_272094371.1">
    <property type="nucleotide sequence ID" value="NZ_JAQNDK010000001.1"/>
</dbReference>
<protein>
    <recommendedName>
        <fullName evidence="5">Secreted protein</fullName>
    </recommendedName>
</protein>
<dbReference type="EMBL" id="JAQNDK010000001">
    <property type="protein sequence ID" value="MDC0677616.1"/>
    <property type="molecule type" value="Genomic_DNA"/>
</dbReference>
<comment type="caution">
    <text evidence="3">The sequence shown here is derived from an EMBL/GenBank/DDBJ whole genome shotgun (WGS) entry which is preliminary data.</text>
</comment>